<evidence type="ECO:0000313" key="13">
    <source>
        <dbReference type="Proteomes" id="UP000521872"/>
    </source>
</evidence>
<keyword evidence="7" id="KW-0067">ATP-binding</keyword>
<feature type="transmembrane region" description="Helical" evidence="10">
    <location>
        <begin position="619"/>
        <end position="642"/>
    </location>
</feature>
<organism evidence="12 13">
    <name type="scientific">Agrocybe pediades</name>
    <dbReference type="NCBI Taxonomy" id="84607"/>
    <lineage>
        <taxon>Eukaryota</taxon>
        <taxon>Fungi</taxon>
        <taxon>Dikarya</taxon>
        <taxon>Basidiomycota</taxon>
        <taxon>Agaricomycotina</taxon>
        <taxon>Agaricomycetes</taxon>
        <taxon>Agaricomycetidae</taxon>
        <taxon>Agaricales</taxon>
        <taxon>Agaricineae</taxon>
        <taxon>Strophariaceae</taxon>
        <taxon>Agrocybe</taxon>
    </lineage>
</organism>
<comment type="caution">
    <text evidence="12">The sequence shown here is derived from an EMBL/GenBank/DDBJ whole genome shotgun (WGS) entry which is preliminary data.</text>
</comment>
<evidence type="ECO:0000256" key="10">
    <source>
        <dbReference type="SAM" id="Phobius"/>
    </source>
</evidence>
<dbReference type="PANTHER" id="PTHR19229">
    <property type="entry name" value="ATP-BINDING CASSETTE TRANSPORTER SUBFAMILY A ABCA"/>
    <property type="match status" value="1"/>
</dbReference>
<dbReference type="PROSITE" id="PS00211">
    <property type="entry name" value="ABC_TRANSPORTER_1"/>
    <property type="match status" value="2"/>
</dbReference>
<dbReference type="GO" id="GO:0016887">
    <property type="term" value="F:ATP hydrolysis activity"/>
    <property type="evidence" value="ECO:0007669"/>
    <property type="project" value="InterPro"/>
</dbReference>
<keyword evidence="8 10" id="KW-1133">Transmembrane helix</keyword>
<evidence type="ECO:0000259" key="11">
    <source>
        <dbReference type="PROSITE" id="PS50893"/>
    </source>
</evidence>
<keyword evidence="5" id="KW-0677">Repeat</keyword>
<sequence>MAGKSTTMSIVAGLSSMTGGSITFEGGHSRPPRGVLGIVPQKNVLFPELTCMENLQVWKAVKWSENSPENEDLEQLLRECDLEEKIHAIAGSLSGGQKRKLQLAIGLLGESKIILVDECTSGVDPLSRRSLWRTLTNVRDTRTVVYTTHFLDEADLLADYVSILAPPGKVIASGTPVALKQQFGQGYSVQVIFPEPLHTKEGIPTPEDELLRTIRRILPATHFSRSSSTITCYRLKTTTNDDIRRVLAVLDVEQDSGRITSYDLLGTTMEDVFLELMKETSTGNQRKSSYSSFDTRVGDVDTPEKGTLDLPAGRPVHFFKQAMTIFHKRVMIFRRSWLPPLLALAVVVTACCVPLVFINGHQEACQPRLQDNPIGIPVYLPYSPLVLNLPQGQPLPNMYVSPPGALSTLGPGTQFLNTTDFPDNATFVNSISQDYHNLALGGVSVNGDTGESLIAWEASPPGLRGLTMLNMASNLLFNEALGLSRQREDTPTFIQANYATFTKIAASTLVYLKFTFFFGGVMAVFPAFAAIYVSRERCSSVQAMQFSNGMSSPAGLWLGHLMFDIIPSSILTTVVITVFGVASRQFNGLDYMWCILFLYGICSTLFAYCISLFTPSPLAAFAAVAGYQFITYALYITSYMAVFTYAPITAFDHFATIIHFFISIISPVASLIRAILVSVNLFSLDCDSTHVADELSVLSMKKFGGPILYLSLYSLLLFAILVLIGPGSRRGHLKMFKTRTSTEKGLPPSADDTASKDIVLPSDDFLRVVNVTKSFKGRKVTDDVSISVPKDAIFALLGPNGAGKTTTFNIIRGDVSPDTGDAFIQSHSIVLRPRLARSALGVCPQFTAIDSQLTVRQHLYIYGRLKGLNKGEELERSIHIVLEATSLTFYAERLAAQLSGGNQRKLALAIALLGNPSVLLIDEFSSGVDPKMKREMWETLRKVSVGKAIVITTHSMEEAAALATCVGILSKRVLAMGTIEALSARYANYEVHFSCRTREDIVKARSLMTRIPGSFMMEDVATRFEVPVTTTGAGFSLSKLFQTLSDHGDFTDYTVSKASLESIFLKVVRENQGHADSELIRGDVVEEDDQLSWKGSEQSPC</sequence>
<feature type="transmembrane region" description="Helical" evidence="10">
    <location>
        <begin position="337"/>
        <end position="358"/>
    </location>
</feature>
<dbReference type="InterPro" id="IPR003593">
    <property type="entry name" value="AAA+_ATPase"/>
</dbReference>
<dbReference type="GO" id="GO:0140359">
    <property type="term" value="F:ABC-type transporter activity"/>
    <property type="evidence" value="ECO:0007669"/>
    <property type="project" value="InterPro"/>
</dbReference>
<keyword evidence="13" id="KW-1185">Reference proteome</keyword>
<dbReference type="GO" id="GO:0005319">
    <property type="term" value="F:lipid transporter activity"/>
    <property type="evidence" value="ECO:0007669"/>
    <property type="project" value="TreeGrafter"/>
</dbReference>
<dbReference type="GO" id="GO:0016020">
    <property type="term" value="C:membrane"/>
    <property type="evidence" value="ECO:0007669"/>
    <property type="project" value="UniProtKB-SubCell"/>
</dbReference>
<dbReference type="AlphaFoldDB" id="A0A8H4QIR0"/>
<name>A0A8H4QIR0_9AGAR</name>
<dbReference type="InterPro" id="IPR003439">
    <property type="entry name" value="ABC_transporter-like_ATP-bd"/>
</dbReference>
<evidence type="ECO:0000256" key="3">
    <source>
        <dbReference type="ARBA" id="ARBA00022448"/>
    </source>
</evidence>
<evidence type="ECO:0000256" key="7">
    <source>
        <dbReference type="ARBA" id="ARBA00022840"/>
    </source>
</evidence>
<evidence type="ECO:0000256" key="5">
    <source>
        <dbReference type="ARBA" id="ARBA00022737"/>
    </source>
</evidence>
<evidence type="ECO:0000256" key="9">
    <source>
        <dbReference type="ARBA" id="ARBA00023136"/>
    </source>
</evidence>
<reference evidence="12 13" key="1">
    <citation type="submission" date="2019-12" db="EMBL/GenBank/DDBJ databases">
        <authorList>
            <person name="Floudas D."/>
            <person name="Bentzer J."/>
            <person name="Ahren D."/>
            <person name="Johansson T."/>
            <person name="Persson P."/>
            <person name="Tunlid A."/>
        </authorList>
    </citation>
    <scope>NUCLEOTIDE SEQUENCE [LARGE SCALE GENOMIC DNA]</scope>
    <source>
        <strain evidence="12 13">CBS 102.39</strain>
    </source>
</reference>
<dbReference type="InterPro" id="IPR027417">
    <property type="entry name" value="P-loop_NTPase"/>
</dbReference>
<protein>
    <recommendedName>
        <fullName evidence="11">ABC transporter domain-containing protein</fullName>
    </recommendedName>
</protein>
<dbReference type="PROSITE" id="PS50893">
    <property type="entry name" value="ABC_TRANSPORTER_2"/>
    <property type="match status" value="1"/>
</dbReference>
<dbReference type="SMART" id="SM00382">
    <property type="entry name" value="AAA"/>
    <property type="match status" value="2"/>
</dbReference>
<keyword evidence="4 10" id="KW-0812">Transmembrane</keyword>
<dbReference type="SUPFAM" id="SSF52540">
    <property type="entry name" value="P-loop containing nucleoside triphosphate hydrolases"/>
    <property type="match status" value="2"/>
</dbReference>
<evidence type="ECO:0000313" key="12">
    <source>
        <dbReference type="EMBL" id="KAF4611855.1"/>
    </source>
</evidence>
<evidence type="ECO:0000256" key="1">
    <source>
        <dbReference type="ARBA" id="ARBA00004141"/>
    </source>
</evidence>
<dbReference type="CDD" id="cd03263">
    <property type="entry name" value="ABC_subfamily_A"/>
    <property type="match status" value="1"/>
</dbReference>
<evidence type="ECO:0000256" key="8">
    <source>
        <dbReference type="ARBA" id="ARBA00022989"/>
    </source>
</evidence>
<feature type="transmembrane region" description="Helical" evidence="10">
    <location>
        <begin position="510"/>
        <end position="534"/>
    </location>
</feature>
<dbReference type="InterPro" id="IPR013525">
    <property type="entry name" value="ABC2_TM"/>
</dbReference>
<dbReference type="Pfam" id="PF00005">
    <property type="entry name" value="ABC_tran"/>
    <property type="match status" value="2"/>
</dbReference>
<dbReference type="Gene3D" id="3.40.50.300">
    <property type="entry name" value="P-loop containing nucleotide triphosphate hydrolases"/>
    <property type="match status" value="2"/>
</dbReference>
<dbReference type="PANTHER" id="PTHR19229:SF36">
    <property type="entry name" value="ATP-BINDING CASSETTE SUB-FAMILY A MEMBER 2"/>
    <property type="match status" value="1"/>
</dbReference>
<dbReference type="GO" id="GO:0005524">
    <property type="term" value="F:ATP binding"/>
    <property type="evidence" value="ECO:0007669"/>
    <property type="project" value="UniProtKB-KW"/>
</dbReference>
<comment type="subcellular location">
    <subcellularLocation>
        <location evidence="1">Membrane</location>
        <topology evidence="1">Multi-pass membrane protein</topology>
    </subcellularLocation>
</comment>
<keyword evidence="6" id="KW-0547">Nucleotide-binding</keyword>
<dbReference type="InterPro" id="IPR026082">
    <property type="entry name" value="ABCA"/>
</dbReference>
<comment type="similarity">
    <text evidence="2">Belongs to the ABC transporter superfamily. ABCA family.</text>
</comment>
<feature type="transmembrane region" description="Helical" evidence="10">
    <location>
        <begin position="554"/>
        <end position="579"/>
    </location>
</feature>
<feature type="transmembrane region" description="Helical" evidence="10">
    <location>
        <begin position="591"/>
        <end position="613"/>
    </location>
</feature>
<dbReference type="InterPro" id="IPR017871">
    <property type="entry name" value="ABC_transporter-like_CS"/>
</dbReference>
<keyword evidence="9 10" id="KW-0472">Membrane</keyword>
<feature type="transmembrane region" description="Helical" evidence="10">
    <location>
        <begin position="654"/>
        <end position="676"/>
    </location>
</feature>
<accession>A0A8H4QIR0</accession>
<feature type="domain" description="ABC transporter" evidence="11">
    <location>
        <begin position="766"/>
        <end position="995"/>
    </location>
</feature>
<dbReference type="Proteomes" id="UP000521872">
    <property type="component" value="Unassembled WGS sequence"/>
</dbReference>
<dbReference type="EMBL" id="JAACJL010000057">
    <property type="protein sequence ID" value="KAF4611855.1"/>
    <property type="molecule type" value="Genomic_DNA"/>
</dbReference>
<keyword evidence="3" id="KW-0813">Transport</keyword>
<proteinExistence type="inferred from homology"/>
<evidence type="ECO:0000256" key="4">
    <source>
        <dbReference type="ARBA" id="ARBA00022692"/>
    </source>
</evidence>
<dbReference type="Pfam" id="PF12698">
    <property type="entry name" value="ABC2_membrane_3"/>
    <property type="match status" value="1"/>
</dbReference>
<feature type="transmembrane region" description="Helical" evidence="10">
    <location>
        <begin position="707"/>
        <end position="727"/>
    </location>
</feature>
<evidence type="ECO:0000256" key="6">
    <source>
        <dbReference type="ARBA" id="ARBA00022741"/>
    </source>
</evidence>
<evidence type="ECO:0000256" key="2">
    <source>
        <dbReference type="ARBA" id="ARBA00008869"/>
    </source>
</evidence>
<gene>
    <name evidence="12" type="ORF">D9613_004347</name>
</gene>